<accession>A0A5Q6S0J0</accession>
<name>A0A5Q6S0J0_9ACTN</name>
<dbReference type="OrthoDB" id="116031at2"/>
<dbReference type="Gene3D" id="2.30.110.10">
    <property type="entry name" value="Electron Transport, Fmn-binding Protein, Chain A"/>
    <property type="match status" value="1"/>
</dbReference>
<proteinExistence type="predicted"/>
<evidence type="ECO:0000313" key="2">
    <source>
        <dbReference type="Proteomes" id="UP000307768"/>
    </source>
</evidence>
<dbReference type="Proteomes" id="UP000307768">
    <property type="component" value="Unassembled WGS sequence"/>
</dbReference>
<organism evidence="1 2">
    <name type="scientific">Mumia zhuanghuii</name>
    <dbReference type="NCBI Taxonomy" id="2585211"/>
    <lineage>
        <taxon>Bacteria</taxon>
        <taxon>Bacillati</taxon>
        <taxon>Actinomycetota</taxon>
        <taxon>Actinomycetes</taxon>
        <taxon>Propionibacteriales</taxon>
        <taxon>Nocardioidaceae</taxon>
        <taxon>Mumia</taxon>
    </lineage>
</organism>
<dbReference type="PANTHER" id="PTHR34071">
    <property type="entry name" value="5-NITROIMIDAZOLE ANTIBIOTICS RESISTANCE PROTEIN, NIMA-FAMILY-RELATED PROTEIN-RELATED"/>
    <property type="match status" value="1"/>
</dbReference>
<gene>
    <name evidence="1" type="ORF">FE697_009870</name>
</gene>
<dbReference type="RefSeq" id="WP_149769374.1">
    <property type="nucleotide sequence ID" value="NZ_VDFQ02000002.1"/>
</dbReference>
<dbReference type="PANTHER" id="PTHR34071:SF2">
    <property type="entry name" value="FLAVIN-NUCLEOTIDE-BINDING PROTEIN"/>
    <property type="match status" value="1"/>
</dbReference>
<dbReference type="AlphaFoldDB" id="A0A5Q6S0J0"/>
<protein>
    <submittedName>
        <fullName evidence="1">Pyridoxamine 5'-phosphate oxidase family protein</fullName>
    </submittedName>
</protein>
<dbReference type="InterPro" id="IPR012349">
    <property type="entry name" value="Split_barrel_FMN-bd"/>
</dbReference>
<comment type="caution">
    <text evidence="1">The sequence shown here is derived from an EMBL/GenBank/DDBJ whole genome shotgun (WGS) entry which is preliminary data.</text>
</comment>
<dbReference type="SUPFAM" id="SSF50475">
    <property type="entry name" value="FMN-binding split barrel"/>
    <property type="match status" value="1"/>
</dbReference>
<evidence type="ECO:0000313" key="1">
    <source>
        <dbReference type="EMBL" id="KAA1423855.1"/>
    </source>
</evidence>
<dbReference type="Pfam" id="PF12900">
    <property type="entry name" value="Pyridox_ox_2"/>
    <property type="match status" value="1"/>
</dbReference>
<dbReference type="InterPro" id="IPR024747">
    <property type="entry name" value="Pyridox_Oxase-rel"/>
</dbReference>
<sequence>MPSSDAPRTQITRIAEKQRHDRELLDQLLDSTRVCHVAVVVDGQPVAFPTAFARDGDTLLIHGSTGSPWMRTVAGGAPISVAVTALDGIVVARSAFESSLHYRSAVLFGSAARVPDEDQVAALDRLTEALIPGRSAEVRPSTRRELVATMVLALPIDRWSLKISDGWPEDEAADVAGDGWAGVVPLHETVGAALPAPDLRDGIPVPRSVRTLSGS</sequence>
<reference evidence="1 2" key="1">
    <citation type="submission" date="2019-09" db="EMBL/GenBank/DDBJ databases">
        <title>Mumia zhuanghuii sp. nov. isolated from the intestinal contents of plateau pika (Ochotona curzoniae) in the Qinghai-Tibet plateau of China.</title>
        <authorList>
            <person name="Tian Z."/>
        </authorList>
    </citation>
    <scope>NUCLEOTIDE SEQUENCE [LARGE SCALE GENOMIC DNA]</scope>
    <source>
        <strain evidence="2">350</strain>
    </source>
</reference>
<dbReference type="EMBL" id="VDFQ02000002">
    <property type="protein sequence ID" value="KAA1423855.1"/>
    <property type="molecule type" value="Genomic_DNA"/>
</dbReference>